<dbReference type="InterPro" id="IPR052549">
    <property type="entry name" value="SpmB"/>
</dbReference>
<reference evidence="3" key="2">
    <citation type="journal article" date="2021" name="PeerJ">
        <title>Extensive microbial diversity within the chicken gut microbiome revealed by metagenomics and culture.</title>
        <authorList>
            <person name="Gilroy R."/>
            <person name="Ravi A."/>
            <person name="Getino M."/>
            <person name="Pursley I."/>
            <person name="Horton D.L."/>
            <person name="Alikhan N.F."/>
            <person name="Baker D."/>
            <person name="Gharbi K."/>
            <person name="Hall N."/>
            <person name="Watson M."/>
            <person name="Adriaenssens E.M."/>
            <person name="Foster-Nyarko E."/>
            <person name="Jarju S."/>
            <person name="Secka A."/>
            <person name="Antonio M."/>
            <person name="Oren A."/>
            <person name="Chaudhuri R.R."/>
            <person name="La Ragione R."/>
            <person name="Hildebrand F."/>
            <person name="Pallen M.J."/>
        </authorList>
    </citation>
    <scope>NUCLEOTIDE SEQUENCE</scope>
    <source>
        <strain evidence="3">CHK180-2868</strain>
    </source>
</reference>
<dbReference type="GO" id="GO:0005886">
    <property type="term" value="C:plasma membrane"/>
    <property type="evidence" value="ECO:0007669"/>
    <property type="project" value="TreeGrafter"/>
</dbReference>
<dbReference type="PANTHER" id="PTHR35793">
    <property type="entry name" value="INNER MEMBRANE PROTEIN YJIG"/>
    <property type="match status" value="1"/>
</dbReference>
<keyword evidence="1" id="KW-1133">Transmembrane helix</keyword>
<protein>
    <submittedName>
        <fullName evidence="3">Spore maturation protein</fullName>
    </submittedName>
</protein>
<dbReference type="InterPro" id="IPR011642">
    <property type="entry name" value="Gate_dom"/>
</dbReference>
<sequence length="176" mass="18780">MDILIYLSEFMVPLTIFYIVGFGILSGRPVFDDFLDGAREGMKTVAGILPTLVGLITAVGVLRASGFLEALAEFLKSPASLLHIPVPIVPVILVRIVSGSAATGLILDIFKQYGPDSLEGMMASVMMGCTETVFYTMSIYFMAAHIRKTRWTLPGALLATGGGIAASIFLAELMVS</sequence>
<gene>
    <name evidence="3" type="ORF">IAB28_10020</name>
</gene>
<comment type="caution">
    <text evidence="3">The sequence shown here is derived from an EMBL/GenBank/DDBJ whole genome shotgun (WGS) entry which is preliminary data.</text>
</comment>
<feature type="transmembrane region" description="Helical" evidence="1">
    <location>
        <begin position="45"/>
        <end position="68"/>
    </location>
</feature>
<dbReference type="AlphaFoldDB" id="A0A9D1A5T0"/>
<proteinExistence type="predicted"/>
<accession>A0A9D1A5T0</accession>
<feature type="transmembrane region" description="Helical" evidence="1">
    <location>
        <begin position="88"/>
        <end position="110"/>
    </location>
</feature>
<dbReference type="EMBL" id="DVGC01000058">
    <property type="protein sequence ID" value="HIR06281.1"/>
    <property type="molecule type" value="Genomic_DNA"/>
</dbReference>
<evidence type="ECO:0000313" key="4">
    <source>
        <dbReference type="Proteomes" id="UP000824250"/>
    </source>
</evidence>
<reference evidence="3" key="1">
    <citation type="submission" date="2020-10" db="EMBL/GenBank/DDBJ databases">
        <authorList>
            <person name="Gilroy R."/>
        </authorList>
    </citation>
    <scope>NUCLEOTIDE SEQUENCE</scope>
    <source>
        <strain evidence="3">CHK180-2868</strain>
    </source>
</reference>
<keyword evidence="1" id="KW-0472">Membrane</keyword>
<organism evidence="3 4">
    <name type="scientific">Candidatus Copromonas faecavium</name>
    <name type="common">nom. illeg.</name>
    <dbReference type="NCBI Taxonomy" id="2840740"/>
    <lineage>
        <taxon>Bacteria</taxon>
        <taxon>Bacillati</taxon>
        <taxon>Bacillota</taxon>
        <taxon>Clostridia</taxon>
        <taxon>Lachnospirales</taxon>
        <taxon>Lachnospiraceae</taxon>
        <taxon>Candidatus Copromonas (nom. illeg.)</taxon>
    </lineage>
</organism>
<evidence type="ECO:0000259" key="2">
    <source>
        <dbReference type="Pfam" id="PF07670"/>
    </source>
</evidence>
<name>A0A9D1A5T0_9FIRM</name>
<feature type="transmembrane region" description="Helical" evidence="1">
    <location>
        <begin position="155"/>
        <end position="175"/>
    </location>
</feature>
<dbReference type="Proteomes" id="UP000824250">
    <property type="component" value="Unassembled WGS sequence"/>
</dbReference>
<evidence type="ECO:0000256" key="1">
    <source>
        <dbReference type="SAM" id="Phobius"/>
    </source>
</evidence>
<feature type="transmembrane region" description="Helical" evidence="1">
    <location>
        <begin position="6"/>
        <end position="25"/>
    </location>
</feature>
<dbReference type="Pfam" id="PF07670">
    <property type="entry name" value="Gate"/>
    <property type="match status" value="1"/>
</dbReference>
<keyword evidence="1" id="KW-0812">Transmembrane</keyword>
<feature type="transmembrane region" description="Helical" evidence="1">
    <location>
        <begin position="122"/>
        <end position="143"/>
    </location>
</feature>
<feature type="domain" description="Nucleoside transporter/FeoB GTPase Gate" evidence="2">
    <location>
        <begin position="47"/>
        <end position="144"/>
    </location>
</feature>
<dbReference type="PANTHER" id="PTHR35793:SF2">
    <property type="entry name" value="INNER MEMBRANE PROTEIN YJIG"/>
    <property type="match status" value="1"/>
</dbReference>
<evidence type="ECO:0000313" key="3">
    <source>
        <dbReference type="EMBL" id="HIR06281.1"/>
    </source>
</evidence>